<proteinExistence type="inferred from homology"/>
<reference evidence="9" key="1">
    <citation type="submission" date="2016-02" db="EMBL/GenBank/DDBJ databases">
        <title>Comparative genomics of biotechnologically important yeasts.</title>
        <authorList>
            <consortium name="DOE Joint Genome Institute"/>
            <person name="Riley R."/>
            <person name="Haridas S."/>
            <person name="Wolfe K.H."/>
            <person name="Lopes M.R."/>
            <person name="Hittinger C.T."/>
            <person name="Goker M."/>
            <person name="Salamov A."/>
            <person name="Wisecaver J."/>
            <person name="Long T.M."/>
            <person name="Aerts A.L."/>
            <person name="Barry K."/>
            <person name="Choi C."/>
            <person name="Clum A."/>
            <person name="Coughlan A.Y."/>
            <person name="Deshpande S."/>
            <person name="Douglass A.P."/>
            <person name="Hanson S.J."/>
            <person name="Klenk H.-P."/>
            <person name="Labutti K."/>
            <person name="Lapidus A."/>
            <person name="Lindquist E."/>
            <person name="Lipzen A."/>
            <person name="Meier-Kolthoff J.P."/>
            <person name="Ohm R.A."/>
            <person name="Otillar R.P."/>
            <person name="Pangilinan J."/>
            <person name="Peng Y."/>
            <person name="Rokas A."/>
            <person name="Rosa C.A."/>
            <person name="Scheuner C."/>
            <person name="Sibirny A.A."/>
            <person name="Slot J.C."/>
            <person name="Stielow J.B."/>
            <person name="Sun H."/>
            <person name="Kurtzman C.P."/>
            <person name="Blackwell M."/>
            <person name="Jeffries T.W."/>
            <person name="Grigoriev I.V."/>
        </authorList>
    </citation>
    <scope>NUCLEOTIDE SEQUENCE [LARGE SCALE GENOMIC DNA]</scope>
    <source>
        <strain evidence="9">NRRL Y-17796</strain>
    </source>
</reference>
<feature type="transmembrane region" description="Helical" evidence="6">
    <location>
        <begin position="12"/>
        <end position="35"/>
    </location>
</feature>
<dbReference type="PANTHER" id="PTHR12459:SF15">
    <property type="entry name" value="TRANSMEMBRANE PROTEIN 135"/>
    <property type="match status" value="1"/>
</dbReference>
<organism evidence="8 9">
    <name type="scientific">Tortispora caseinolytica NRRL Y-17796</name>
    <dbReference type="NCBI Taxonomy" id="767744"/>
    <lineage>
        <taxon>Eukaryota</taxon>
        <taxon>Fungi</taxon>
        <taxon>Dikarya</taxon>
        <taxon>Ascomycota</taxon>
        <taxon>Saccharomycotina</taxon>
        <taxon>Trigonopsidomycetes</taxon>
        <taxon>Trigonopsidales</taxon>
        <taxon>Trigonopsidaceae</taxon>
        <taxon>Tortispora</taxon>
    </lineage>
</organism>
<dbReference type="InterPro" id="IPR026749">
    <property type="entry name" value="Tmem135"/>
</dbReference>
<gene>
    <name evidence="8" type="ORF">CANCADRAFT_95364</name>
</gene>
<name>A0A1E4TMD9_9ASCO</name>
<feature type="transmembrane region" description="Helical" evidence="6">
    <location>
        <begin position="139"/>
        <end position="160"/>
    </location>
</feature>
<comment type="similarity">
    <text evidence="2">Belongs to the TMEM135 family.</text>
</comment>
<feature type="domain" description="Transmembrane protein 135 N-terminal" evidence="7">
    <location>
        <begin position="227"/>
        <end position="357"/>
    </location>
</feature>
<feature type="transmembrane region" description="Helical" evidence="6">
    <location>
        <begin position="290"/>
        <end position="310"/>
    </location>
</feature>
<dbReference type="OrthoDB" id="4021778at2759"/>
<evidence type="ECO:0000256" key="4">
    <source>
        <dbReference type="ARBA" id="ARBA00022989"/>
    </source>
</evidence>
<evidence type="ECO:0000259" key="7">
    <source>
        <dbReference type="Pfam" id="PF15982"/>
    </source>
</evidence>
<keyword evidence="4 6" id="KW-1133">Transmembrane helix</keyword>
<dbReference type="AlphaFoldDB" id="A0A1E4TMD9"/>
<evidence type="ECO:0000313" key="8">
    <source>
        <dbReference type="EMBL" id="ODV92911.1"/>
    </source>
</evidence>
<comment type="subcellular location">
    <subcellularLocation>
        <location evidence="1">Endomembrane system</location>
        <topology evidence="1">Multi-pass membrane protein</topology>
    </subcellularLocation>
</comment>
<feature type="transmembrane region" description="Helical" evidence="6">
    <location>
        <begin position="252"/>
        <end position="269"/>
    </location>
</feature>
<keyword evidence="9" id="KW-1185">Reference proteome</keyword>
<dbReference type="Proteomes" id="UP000095023">
    <property type="component" value="Unassembled WGS sequence"/>
</dbReference>
<feature type="transmembrane region" description="Helical" evidence="6">
    <location>
        <begin position="55"/>
        <end position="73"/>
    </location>
</feature>
<feature type="transmembrane region" description="Helical" evidence="6">
    <location>
        <begin position="322"/>
        <end position="339"/>
    </location>
</feature>
<dbReference type="Pfam" id="PF15982">
    <property type="entry name" value="TMEM135_C_rich"/>
    <property type="match status" value="1"/>
</dbReference>
<accession>A0A1E4TMD9</accession>
<dbReference type="GO" id="GO:0012505">
    <property type="term" value="C:endomembrane system"/>
    <property type="evidence" value="ECO:0007669"/>
    <property type="project" value="UniProtKB-SubCell"/>
</dbReference>
<dbReference type="EMBL" id="KV453841">
    <property type="protein sequence ID" value="ODV92911.1"/>
    <property type="molecule type" value="Genomic_DNA"/>
</dbReference>
<evidence type="ECO:0000256" key="6">
    <source>
        <dbReference type="SAM" id="Phobius"/>
    </source>
</evidence>
<evidence type="ECO:0000256" key="2">
    <source>
        <dbReference type="ARBA" id="ARBA00008924"/>
    </source>
</evidence>
<evidence type="ECO:0000313" key="9">
    <source>
        <dbReference type="Proteomes" id="UP000095023"/>
    </source>
</evidence>
<protein>
    <recommendedName>
        <fullName evidence="7">Transmembrane protein 135 N-terminal domain-containing protein</fullName>
    </recommendedName>
</protein>
<keyword evidence="3 6" id="KW-0812">Transmembrane</keyword>
<evidence type="ECO:0000256" key="5">
    <source>
        <dbReference type="ARBA" id="ARBA00023136"/>
    </source>
</evidence>
<dbReference type="PANTHER" id="PTHR12459">
    <property type="entry name" value="TRANSMEMBRANE PROTEIN 135-RELATED"/>
    <property type="match status" value="1"/>
</dbReference>
<evidence type="ECO:0000256" key="1">
    <source>
        <dbReference type="ARBA" id="ARBA00004127"/>
    </source>
</evidence>
<keyword evidence="5 6" id="KW-0472">Membrane</keyword>
<sequence length="403" mass="45035">MNTPRSIKAALAAYLTAYSIYVGPSLFMQIAKSIYRRKPLKAQNVLLKEAEPRRFPAFCAYLVLLILSFDSALKGAVKNKTTRSRFSAFMGAYAATNLFSYLNRHNRRALSLLSSVTTVRSLDAILMKNVIGGSKSAASNYYSLIFILSCWRIMYCWFYHPEKLPRYYNQWISRMADADPRLLEALKSLHFGSLKYGSEAGSSKDLQDYAESLGLPRDAGNPAKVVPIPCSLIHHNISPSCEIHSLYRCYKLFVSAMSIYLPLHVFLRLRRKGPSALKYALIDATRSSSFLAVFTASIWYTVCVCRTHVTKALKLPPGYTDVTLGPLIGSLVCGFSVFLEKPSRRSDLALFVAPFALRSFIPSSPKLDAMQSSLGFSYMITAARENPESVRLGKLINRLFGSI</sequence>
<dbReference type="InterPro" id="IPR031926">
    <property type="entry name" value="TMEM135_N"/>
</dbReference>
<evidence type="ECO:0000256" key="3">
    <source>
        <dbReference type="ARBA" id="ARBA00022692"/>
    </source>
</evidence>